<feature type="binding site" evidence="3">
    <location>
        <position position="247"/>
    </location>
    <ligand>
        <name>Zn(2+)</name>
        <dbReference type="ChEBI" id="CHEBI:29105"/>
    </ligand>
</feature>
<comment type="function">
    <text evidence="3">One of several proteins that assist in the late maturation steps of the functional core of the 30S ribosomal subunit. Helps release RbfA from mature subunits. May play a role in the assembly of ribosomal proteins into the subunit. Circularly permuted GTPase that catalyzes slow GTP hydrolysis, GTPase activity is stimulated by the 30S ribosomal subunit.</text>
</comment>
<evidence type="ECO:0000256" key="1">
    <source>
        <dbReference type="ARBA" id="ARBA00022741"/>
    </source>
</evidence>
<reference evidence="6 7" key="1">
    <citation type="journal article" date="2021" name="Syst. Appl. Microbiol.">
        <title>Persephonella atlantica sp. nov.: How to adapt to physico-chemical gradients in high temperature hydrothermal habitats.</title>
        <authorList>
            <person name="Francois D.X."/>
            <person name="Godfroy A."/>
            <person name="Mathien C."/>
            <person name="Aube J."/>
            <person name="Cathalot C."/>
            <person name="Lesongeur F."/>
            <person name="L'Haridon S."/>
            <person name="Philippon X."/>
            <person name="Roussel E.G."/>
        </authorList>
    </citation>
    <scope>NUCLEOTIDE SEQUENCE [LARGE SCALE GENOMIC DNA]</scope>
    <source>
        <strain evidence="6 7">MO1340</strain>
    </source>
</reference>
<dbReference type="InterPro" id="IPR004881">
    <property type="entry name" value="Ribosome_biogen_GTPase_RsgA"/>
</dbReference>
<keyword evidence="3" id="KW-0694">RNA-binding</keyword>
<keyword evidence="3" id="KW-0699">rRNA-binding</keyword>
<feature type="binding site" evidence="3">
    <location>
        <begin position="113"/>
        <end position="116"/>
    </location>
    <ligand>
        <name>GTP</name>
        <dbReference type="ChEBI" id="CHEBI:37565"/>
    </ligand>
</feature>
<comment type="similarity">
    <text evidence="3">Belongs to the TRAFAC class YlqF/YawG GTPase family. RsgA subfamily.</text>
</comment>
<proteinExistence type="inferred from homology"/>
<dbReference type="PROSITE" id="PS50936">
    <property type="entry name" value="ENGC_GTPASE"/>
    <property type="match status" value="1"/>
</dbReference>
<feature type="binding site" evidence="3">
    <location>
        <begin position="167"/>
        <end position="175"/>
    </location>
    <ligand>
        <name>GTP</name>
        <dbReference type="ChEBI" id="CHEBI:37565"/>
    </ligand>
</feature>
<comment type="subcellular location">
    <subcellularLocation>
        <location evidence="3">Cytoplasm</location>
    </subcellularLocation>
</comment>
<gene>
    <name evidence="3 6" type="primary">rsgA</name>
    <name evidence="6" type="ORF">GWK41_01525</name>
</gene>
<dbReference type="SUPFAM" id="SSF52540">
    <property type="entry name" value="P-loop containing nucleoside triphosphate hydrolases"/>
    <property type="match status" value="1"/>
</dbReference>
<sequence>MKKGLVVDREAQMIGVYLLAEKQTYRGIPRKKVLKKTKIYAGDYVWGEVVDRSSFAIEKVEERRNFLVRPPVANVDKVITVMTIKMPEFDSFLLDNLLVVYEHFQADPVIVFNKIDLLTGEETKTLSYWTDLYIKAGYEVIKVSAAKNKGIEELKDYLKDSICVLAGPSGVGKSSILSALLGIKLATREVSEKTERGRHTTTGVKLFPFGENSFIGDTPGFSSVDALYFVEKKDVRLYFREFLRYQCKFPDCTHTKEPGCSVKEAVKKGEINCQRYTNYLKIIKEDLSIAKQLCQ</sequence>
<dbReference type="InterPro" id="IPR030378">
    <property type="entry name" value="G_CP_dom"/>
</dbReference>
<keyword evidence="3" id="KW-0690">Ribosome biogenesis</keyword>
<protein>
    <recommendedName>
        <fullName evidence="3">Small ribosomal subunit biogenesis GTPase RsgA</fullName>
        <ecNumber evidence="3">3.6.1.-</ecNumber>
    </recommendedName>
</protein>
<keyword evidence="7" id="KW-1185">Reference proteome</keyword>
<feature type="binding site" evidence="3">
    <location>
        <position position="254"/>
    </location>
    <ligand>
        <name>Zn(2+)</name>
        <dbReference type="ChEBI" id="CHEBI:29105"/>
    </ligand>
</feature>
<comment type="cofactor">
    <cofactor evidence="3">
        <name>Zn(2+)</name>
        <dbReference type="ChEBI" id="CHEBI:29105"/>
    </cofactor>
    <text evidence="3">Binds 1 zinc ion per subunit.</text>
</comment>
<feature type="binding site" evidence="3">
    <location>
        <position position="252"/>
    </location>
    <ligand>
        <name>Zn(2+)</name>
        <dbReference type="ChEBI" id="CHEBI:29105"/>
    </ligand>
</feature>
<dbReference type="Gene3D" id="3.40.50.300">
    <property type="entry name" value="P-loop containing nucleotide triphosphate hydrolases"/>
    <property type="match status" value="1"/>
</dbReference>
<feature type="domain" description="EngC GTPase" evidence="4">
    <location>
        <begin position="73"/>
        <end position="222"/>
    </location>
</feature>
<organism evidence="6 7">
    <name type="scientific">Persephonella atlantica</name>
    <dbReference type="NCBI Taxonomy" id="2699429"/>
    <lineage>
        <taxon>Bacteria</taxon>
        <taxon>Pseudomonadati</taxon>
        <taxon>Aquificota</taxon>
        <taxon>Aquificia</taxon>
        <taxon>Aquificales</taxon>
        <taxon>Hydrogenothermaceae</taxon>
        <taxon>Persephonella</taxon>
    </lineage>
</organism>
<dbReference type="CDD" id="cd01854">
    <property type="entry name" value="YjeQ_EngC"/>
    <property type="match status" value="1"/>
</dbReference>
<keyword evidence="2 3" id="KW-0342">GTP-binding</keyword>
<evidence type="ECO:0000256" key="2">
    <source>
        <dbReference type="ARBA" id="ARBA00023134"/>
    </source>
</evidence>
<evidence type="ECO:0000259" key="4">
    <source>
        <dbReference type="PROSITE" id="PS50936"/>
    </source>
</evidence>
<name>A0ABS1GFQ0_9AQUI</name>
<dbReference type="Proteomes" id="UP000772812">
    <property type="component" value="Unassembled WGS sequence"/>
</dbReference>
<dbReference type="Gene3D" id="2.40.50.140">
    <property type="entry name" value="Nucleic acid-binding proteins"/>
    <property type="match status" value="1"/>
</dbReference>
<dbReference type="Pfam" id="PF03193">
    <property type="entry name" value="RsgA_GTPase"/>
    <property type="match status" value="1"/>
</dbReference>
<feature type="domain" description="CP-type G" evidence="5">
    <location>
        <begin position="64"/>
        <end position="224"/>
    </location>
</feature>
<evidence type="ECO:0000259" key="5">
    <source>
        <dbReference type="PROSITE" id="PS51721"/>
    </source>
</evidence>
<dbReference type="InterPro" id="IPR010914">
    <property type="entry name" value="RsgA_GTPase_dom"/>
</dbReference>
<keyword evidence="3" id="KW-0963">Cytoplasm</keyword>
<dbReference type="InterPro" id="IPR027417">
    <property type="entry name" value="P-loop_NTPase"/>
</dbReference>
<dbReference type="InterPro" id="IPR012340">
    <property type="entry name" value="NA-bd_OB-fold"/>
</dbReference>
<dbReference type="RefSeq" id="WP_200673148.1">
    <property type="nucleotide sequence ID" value="NZ_JAACYA010000001.1"/>
</dbReference>
<accession>A0ABS1GFQ0</accession>
<dbReference type="EC" id="3.6.1.-" evidence="3"/>
<keyword evidence="3" id="KW-0378">Hydrolase</keyword>
<evidence type="ECO:0000313" key="7">
    <source>
        <dbReference type="Proteomes" id="UP000772812"/>
    </source>
</evidence>
<evidence type="ECO:0000313" key="6">
    <source>
        <dbReference type="EMBL" id="MBK3331743.1"/>
    </source>
</evidence>
<evidence type="ECO:0000256" key="3">
    <source>
        <dbReference type="HAMAP-Rule" id="MF_01820"/>
    </source>
</evidence>
<comment type="subunit">
    <text evidence="3">Monomer. Associates with 30S ribosomal subunit, binds 16S rRNA.</text>
</comment>
<dbReference type="PANTHER" id="PTHR32120:SF11">
    <property type="entry name" value="SMALL RIBOSOMAL SUBUNIT BIOGENESIS GTPASE RSGA 1, MITOCHONDRIAL-RELATED"/>
    <property type="match status" value="1"/>
</dbReference>
<keyword evidence="1 3" id="KW-0547">Nucleotide-binding</keyword>
<comment type="caution">
    <text evidence="6">The sequence shown here is derived from an EMBL/GenBank/DDBJ whole genome shotgun (WGS) entry which is preliminary data.</text>
</comment>
<dbReference type="PANTHER" id="PTHR32120">
    <property type="entry name" value="SMALL RIBOSOMAL SUBUNIT BIOGENESIS GTPASE RSGA"/>
    <property type="match status" value="1"/>
</dbReference>
<dbReference type="EMBL" id="JAACYA010000001">
    <property type="protein sequence ID" value="MBK3331743.1"/>
    <property type="molecule type" value="Genomic_DNA"/>
</dbReference>
<dbReference type="NCBIfam" id="TIGR00157">
    <property type="entry name" value="ribosome small subunit-dependent GTPase A"/>
    <property type="match status" value="1"/>
</dbReference>
<dbReference type="PROSITE" id="PS51721">
    <property type="entry name" value="G_CP"/>
    <property type="match status" value="1"/>
</dbReference>
<dbReference type="Gene3D" id="1.10.40.50">
    <property type="entry name" value="Probable gtpase engc, domain 3"/>
    <property type="match status" value="1"/>
</dbReference>
<keyword evidence="3" id="KW-0479">Metal-binding</keyword>
<dbReference type="HAMAP" id="MF_01820">
    <property type="entry name" value="GTPase_RsgA"/>
    <property type="match status" value="1"/>
</dbReference>
<keyword evidence="3" id="KW-0862">Zinc</keyword>
<feature type="binding site" evidence="3">
    <location>
        <position position="260"/>
    </location>
    <ligand>
        <name>Zn(2+)</name>
        <dbReference type="ChEBI" id="CHEBI:29105"/>
    </ligand>
</feature>